<proteinExistence type="predicted"/>
<comment type="caution">
    <text evidence="4">The sequence shown here is derived from an EMBL/GenBank/DDBJ whole genome shotgun (WGS) entry which is preliminary data.</text>
</comment>
<feature type="transmembrane region" description="Helical" evidence="3">
    <location>
        <begin position="86"/>
        <end position="103"/>
    </location>
</feature>
<evidence type="ECO:0000256" key="1">
    <source>
        <dbReference type="ARBA" id="ARBA00022692"/>
    </source>
</evidence>
<dbReference type="STRING" id="82374.NZ47_03945"/>
<dbReference type="AlphaFoldDB" id="A0A0B2JY94"/>
<dbReference type="PANTHER" id="PTHR37815">
    <property type="entry name" value="UPF0397 PROTEIN BC_2624-RELATED"/>
    <property type="match status" value="1"/>
</dbReference>
<evidence type="ECO:0000256" key="3">
    <source>
        <dbReference type="SAM" id="Phobius"/>
    </source>
</evidence>
<dbReference type="EMBL" id="JSCE01000083">
    <property type="protein sequence ID" value="KHM52569.1"/>
    <property type="molecule type" value="Genomic_DNA"/>
</dbReference>
<dbReference type="Pfam" id="PF07155">
    <property type="entry name" value="ECF-ribofla_trS"/>
    <property type="match status" value="1"/>
</dbReference>
<keyword evidence="5" id="KW-1185">Reference proteome</keyword>
<keyword evidence="1 3" id="KW-0812">Transmembrane</keyword>
<feature type="transmembrane region" description="Helical" evidence="3">
    <location>
        <begin position="149"/>
        <end position="168"/>
    </location>
</feature>
<organism evidence="4 5">
    <name type="scientific">Anaerovibrio lipolyticus</name>
    <dbReference type="NCBI Taxonomy" id="82374"/>
    <lineage>
        <taxon>Bacteria</taxon>
        <taxon>Bacillati</taxon>
        <taxon>Bacillota</taxon>
        <taxon>Negativicutes</taxon>
        <taxon>Selenomonadales</taxon>
        <taxon>Selenomonadaceae</taxon>
        <taxon>Anaerovibrio</taxon>
    </lineage>
</organism>
<dbReference type="Proteomes" id="UP000030993">
    <property type="component" value="Unassembled WGS sequence"/>
</dbReference>
<feature type="transmembrane region" description="Helical" evidence="3">
    <location>
        <begin position="115"/>
        <end position="137"/>
    </location>
</feature>
<dbReference type="InterPro" id="IPR009825">
    <property type="entry name" value="ECF_substrate-spec-like"/>
</dbReference>
<gene>
    <name evidence="4" type="ORF">NZ47_03945</name>
</gene>
<sequence length="176" mass="18918">MSISPINHQRWTAREICLVAVMSAVVFVATFVPKIPIPLGYAHLGDAAIFLIVLLAGRRQGVWAGCIGSAFADLLGGFPLWIGPTILIKFIMALSFAIFVEKVSEENVLKSSRTFIALVIATTIMTAGYTIFGAILYDSLEAGLSSAPGLLIESAVNILAFYIAFALLKDRVAINR</sequence>
<dbReference type="RefSeq" id="WP_039206688.1">
    <property type="nucleotide sequence ID" value="NZ_JSCE01000083.1"/>
</dbReference>
<dbReference type="Gene3D" id="1.10.1760.20">
    <property type="match status" value="1"/>
</dbReference>
<reference evidence="4 5" key="1">
    <citation type="journal article" date="2013" name="PLoS ONE">
        <title>Identification and characterization of three novel lipases belonging to families II and V from Anaerovibrio lipolyticus 5ST.</title>
        <authorList>
            <person name="Prive F."/>
            <person name="Kaderbhai N.N."/>
            <person name="Girdwood S."/>
            <person name="Worgan H.J."/>
            <person name="Pinloche E."/>
            <person name="Scollan N.D."/>
            <person name="Huws S.A."/>
            <person name="Newbold C.J."/>
        </authorList>
    </citation>
    <scope>NUCLEOTIDE SEQUENCE [LARGE SCALE GENOMIC DNA]</scope>
    <source>
        <strain evidence="4 5">5S</strain>
    </source>
</reference>
<accession>A0A0B2JY94</accession>
<evidence type="ECO:0008006" key="6">
    <source>
        <dbReference type="Google" id="ProtNLM"/>
    </source>
</evidence>
<keyword evidence="3" id="KW-0472">Membrane</keyword>
<keyword evidence="2 3" id="KW-1133">Transmembrane helix</keyword>
<name>A0A0B2JY94_9FIRM</name>
<evidence type="ECO:0000256" key="2">
    <source>
        <dbReference type="ARBA" id="ARBA00022989"/>
    </source>
</evidence>
<dbReference type="GO" id="GO:0016020">
    <property type="term" value="C:membrane"/>
    <property type="evidence" value="ECO:0007669"/>
    <property type="project" value="InterPro"/>
</dbReference>
<evidence type="ECO:0000313" key="5">
    <source>
        <dbReference type="Proteomes" id="UP000030993"/>
    </source>
</evidence>
<dbReference type="eggNOG" id="COG4720">
    <property type="taxonomic scope" value="Bacteria"/>
</dbReference>
<dbReference type="PANTHER" id="PTHR37815:SF3">
    <property type="entry name" value="UPF0397 PROTEIN SPR0429"/>
    <property type="match status" value="1"/>
</dbReference>
<protein>
    <recommendedName>
        <fullName evidence="6">ECF transporter S component</fullName>
    </recommendedName>
</protein>
<feature type="transmembrane region" description="Helical" evidence="3">
    <location>
        <begin position="12"/>
        <end position="32"/>
    </location>
</feature>
<evidence type="ECO:0000313" key="4">
    <source>
        <dbReference type="EMBL" id="KHM52569.1"/>
    </source>
</evidence>